<evidence type="ECO:0000313" key="1">
    <source>
        <dbReference type="EMBL" id="MBM7413533.1"/>
    </source>
</evidence>
<dbReference type="EMBL" id="JAFBBK010000001">
    <property type="protein sequence ID" value="MBM7413533.1"/>
    <property type="molecule type" value="Genomic_DNA"/>
</dbReference>
<keyword evidence="2" id="KW-1185">Reference proteome</keyword>
<name>A0ABS2KNS1_9NOCA</name>
<organism evidence="1 2">
    <name type="scientific">Rhodococcoides corynebacterioides</name>
    <dbReference type="NCBI Taxonomy" id="53972"/>
    <lineage>
        <taxon>Bacteria</taxon>
        <taxon>Bacillati</taxon>
        <taxon>Actinomycetota</taxon>
        <taxon>Actinomycetes</taxon>
        <taxon>Mycobacteriales</taxon>
        <taxon>Nocardiaceae</taxon>
        <taxon>Rhodococcoides</taxon>
    </lineage>
</organism>
<dbReference type="Proteomes" id="UP000703038">
    <property type="component" value="Unassembled WGS sequence"/>
</dbReference>
<sequence>MPVASCRWWRRAVRAVVCAGYGVCAAPGGARGPCGGYGNPVDAADEFAAVQGTAGETAGMEIAQWWPAVTAETRDWLVEHNGEPLPTTVRDDVLRVNGDLTDPSWWAGESVDGSSELTDAATDWIESAANDE</sequence>
<comment type="caution">
    <text evidence="1">The sequence shown here is derived from an EMBL/GenBank/DDBJ whole genome shotgun (WGS) entry which is preliminary data.</text>
</comment>
<gene>
    <name evidence="1" type="ORF">JOE42_000266</name>
</gene>
<accession>A0ABS2KNS1</accession>
<proteinExistence type="predicted"/>
<protein>
    <submittedName>
        <fullName evidence="1">Uncharacterized protein</fullName>
    </submittedName>
</protein>
<reference evidence="1 2" key="1">
    <citation type="submission" date="2021-01" db="EMBL/GenBank/DDBJ databases">
        <title>Genomics of switchgrass bacterial isolates.</title>
        <authorList>
            <person name="Shade A."/>
        </authorList>
    </citation>
    <scope>NUCLEOTIDE SEQUENCE [LARGE SCALE GENOMIC DNA]</scope>
    <source>
        <strain evidence="1 2">PvP111</strain>
    </source>
</reference>
<evidence type="ECO:0000313" key="2">
    <source>
        <dbReference type="Proteomes" id="UP000703038"/>
    </source>
</evidence>
<dbReference type="RefSeq" id="WP_239532329.1">
    <property type="nucleotide sequence ID" value="NZ_JAFBBK010000001.1"/>
</dbReference>